<keyword evidence="15" id="KW-1185">Reference proteome</keyword>
<evidence type="ECO:0000313" key="14">
    <source>
        <dbReference type="EMBL" id="PLN80741.1"/>
    </source>
</evidence>
<keyword evidence="6 11" id="KW-0645">Protease</keyword>
<comment type="cofactor">
    <cofactor evidence="11 13">
        <name>Zn(2+)</name>
        <dbReference type="ChEBI" id="CHEBI:29105"/>
    </cofactor>
    <text evidence="11 13">Binds 1 zinc ion per subunit.</text>
</comment>
<dbReference type="GO" id="GO:0006508">
    <property type="term" value="P:proteolysis"/>
    <property type="evidence" value="ECO:0007669"/>
    <property type="project" value="UniProtKB-KW"/>
</dbReference>
<evidence type="ECO:0000256" key="4">
    <source>
        <dbReference type="ARBA" id="ARBA00022438"/>
    </source>
</evidence>
<evidence type="ECO:0000256" key="8">
    <source>
        <dbReference type="ARBA" id="ARBA00022801"/>
    </source>
</evidence>
<feature type="binding site" evidence="13">
    <location>
        <position position="441"/>
    </location>
    <ligand>
        <name>Zn(2+)</name>
        <dbReference type="ChEBI" id="CHEBI:29105"/>
        <note>catalytic</note>
    </ligand>
</feature>
<evidence type="ECO:0000256" key="7">
    <source>
        <dbReference type="ARBA" id="ARBA00022723"/>
    </source>
</evidence>
<evidence type="ECO:0000256" key="10">
    <source>
        <dbReference type="ARBA" id="ARBA00023049"/>
    </source>
</evidence>
<dbReference type="GO" id="GO:0008235">
    <property type="term" value="F:metalloexopeptidase activity"/>
    <property type="evidence" value="ECO:0007669"/>
    <property type="project" value="InterPro"/>
</dbReference>
<dbReference type="AlphaFoldDB" id="A0A2J5HU78"/>
<keyword evidence="9 11" id="KW-0862">Zinc</keyword>
<accession>A0A2J5HU78</accession>
<proteinExistence type="inferred from homology"/>
<evidence type="ECO:0000256" key="11">
    <source>
        <dbReference type="PIRNR" id="PIRNR007828"/>
    </source>
</evidence>
<evidence type="ECO:0000313" key="15">
    <source>
        <dbReference type="Proteomes" id="UP000235023"/>
    </source>
</evidence>
<sequence>MKTPQISQLSVASAFDGLDLQQKLYAHYMTKAAWAGSRIVFRQVSPEANGIYDFIIALYDGCDGDWERLATQANVDFQDVQLLLEYAATFLSNMGNYYGSGDQKFTPAISAEKLAVLAASASPRTAALWEQIGSSIFQGTPLGLGPPSDLTQSAYYPGLEGPSFQEDMALVSKIMDELAILPENTRVEKKRTFLEGEVLNILQASVAQKVSTCHVANDLNFDGRIIRLVNGDHKEEMMRISAYLTKALQHVSNRSQHEILEKLIESFITGNLDTYKDAQRLWVNDKAPPVETVIGFVEPYRDPLGVRSEFEGIVGIPDATETKILGELSKMADMFVCRLPWVTSDSNYSDDKGPFEKERFEAPDFSSVQSLAYCSSIIFPGINLPNYNDIRQETGYKGIIFSNRMVAESRRPRGLHLVDELEQETFKKHRFHAYYIWVVLHEILGHGTGKFLNESTAGSFNFDPDSPPLNPVTGKPVSTWYGPGQTWTGVFGDLSTTVDECRAELVGAYLIDDQDVLALFGYSQQGEVTPDDVVYNLYLQLGTDGLRGLENYDPTTKKWGQAHSRAHYAMLRHLLRDTQGLYTVICDQQSGKLTVKVDRSLIIQQGKPSLGRMLLSLHMYRCTADIVGCRKFYEDLTTVDDQAMKWREIIIAKKDPPLVFAHANTYLDGDTVQVREYEPTARGVIQSWAERGIDVDLA</sequence>
<evidence type="ECO:0000256" key="3">
    <source>
        <dbReference type="ARBA" id="ARBA00010200"/>
    </source>
</evidence>
<keyword evidence="7 11" id="KW-0479">Metal-binding</keyword>
<organism evidence="14 15">
    <name type="scientific">Aspergillus taichungensis</name>
    <dbReference type="NCBI Taxonomy" id="482145"/>
    <lineage>
        <taxon>Eukaryota</taxon>
        <taxon>Fungi</taxon>
        <taxon>Dikarya</taxon>
        <taxon>Ascomycota</taxon>
        <taxon>Pezizomycotina</taxon>
        <taxon>Eurotiomycetes</taxon>
        <taxon>Eurotiomycetidae</taxon>
        <taxon>Eurotiales</taxon>
        <taxon>Aspergillaceae</taxon>
        <taxon>Aspergillus</taxon>
        <taxon>Aspergillus subgen. Circumdati</taxon>
    </lineage>
</organism>
<gene>
    <name evidence="14" type="ORF">BDW42DRAFT_107135</name>
</gene>
<evidence type="ECO:0000256" key="9">
    <source>
        <dbReference type="ARBA" id="ARBA00022833"/>
    </source>
</evidence>
<keyword evidence="4 11" id="KW-0031">Aminopeptidase</keyword>
<dbReference type="InterPro" id="IPR039461">
    <property type="entry name" value="Peptidase_M49"/>
</dbReference>
<dbReference type="Gene3D" id="3.30.540.30">
    <property type="match status" value="3"/>
</dbReference>
<dbReference type="PANTHER" id="PTHR23422:SF11">
    <property type="entry name" value="DIPEPTIDYL PEPTIDASE 3"/>
    <property type="match status" value="1"/>
</dbReference>
<dbReference type="EMBL" id="KZ559544">
    <property type="protein sequence ID" value="PLN80741.1"/>
    <property type="molecule type" value="Genomic_DNA"/>
</dbReference>
<comment type="catalytic activity">
    <reaction evidence="1 11">
        <text>Release of an N-terminal dipeptide from a peptide comprising four or more residues, with broad specificity. Also acts on dipeptidyl 2-naphthylamides.</text>
        <dbReference type="EC" id="3.4.14.4"/>
    </reaction>
</comment>
<reference evidence="15" key="1">
    <citation type="submission" date="2017-12" db="EMBL/GenBank/DDBJ databases">
        <authorList>
            <consortium name="DOE Joint Genome Institute"/>
            <person name="Mondo S.J."/>
            <person name="Kjaerbolling I."/>
            <person name="Vesth T.C."/>
            <person name="Frisvad J.C."/>
            <person name="Nybo J.L."/>
            <person name="Theobald S."/>
            <person name="Kuo A."/>
            <person name="Bowyer P."/>
            <person name="Matsuda Y."/>
            <person name="Lyhne E.K."/>
            <person name="Kogle M.E."/>
            <person name="Clum A."/>
            <person name="Lipzen A."/>
            <person name="Salamov A."/>
            <person name="Ngan C.Y."/>
            <person name="Daum C."/>
            <person name="Chiniquy J."/>
            <person name="Barry K."/>
            <person name="LaButti K."/>
            <person name="Haridas S."/>
            <person name="Simmons B.A."/>
            <person name="Magnuson J.K."/>
            <person name="Mortensen U.H."/>
            <person name="Larsen T.O."/>
            <person name="Grigoriev I.V."/>
            <person name="Baker S.E."/>
            <person name="Andersen M.R."/>
            <person name="Nordberg H.P."/>
            <person name="Cantor M.N."/>
            <person name="Hua S.X."/>
        </authorList>
    </citation>
    <scope>NUCLEOTIDE SEQUENCE [LARGE SCALE GENOMIC DNA]</scope>
    <source>
        <strain evidence="15">IBT 19404</strain>
    </source>
</reference>
<dbReference type="GO" id="GO:0046872">
    <property type="term" value="F:metal ion binding"/>
    <property type="evidence" value="ECO:0007669"/>
    <property type="project" value="UniProtKB-KW"/>
</dbReference>
<evidence type="ECO:0000256" key="13">
    <source>
        <dbReference type="PIRSR" id="PIRSR007828-2"/>
    </source>
</evidence>
<dbReference type="GO" id="GO:0008239">
    <property type="term" value="F:dipeptidyl-peptidase activity"/>
    <property type="evidence" value="ECO:0007669"/>
    <property type="project" value="UniProtKB-UniRule"/>
</dbReference>
<keyword evidence="10 11" id="KW-0482">Metalloprotease</keyword>
<evidence type="ECO:0000256" key="6">
    <source>
        <dbReference type="ARBA" id="ARBA00022670"/>
    </source>
</evidence>
<dbReference type="GO" id="GO:0004177">
    <property type="term" value="F:aminopeptidase activity"/>
    <property type="evidence" value="ECO:0007669"/>
    <property type="project" value="UniProtKB-KW"/>
</dbReference>
<feature type="binding site" evidence="13">
    <location>
        <position position="500"/>
    </location>
    <ligand>
        <name>Zn(2+)</name>
        <dbReference type="ChEBI" id="CHEBI:29105"/>
        <note>catalytic</note>
    </ligand>
</feature>
<keyword evidence="8 11" id="KW-0378">Hydrolase</keyword>
<dbReference type="PANTHER" id="PTHR23422">
    <property type="entry name" value="DIPEPTIDYL PEPTIDASE III-RELATED"/>
    <property type="match status" value="1"/>
</dbReference>
<dbReference type="Proteomes" id="UP000235023">
    <property type="component" value="Unassembled WGS sequence"/>
</dbReference>
<keyword evidence="5 11" id="KW-0963">Cytoplasm</keyword>
<evidence type="ECO:0000256" key="5">
    <source>
        <dbReference type="ARBA" id="ARBA00022490"/>
    </source>
</evidence>
<comment type="similarity">
    <text evidence="3 11">Belongs to the peptidase M49 family.</text>
</comment>
<dbReference type="OrthoDB" id="4694525at2759"/>
<feature type="binding site" evidence="13">
    <location>
        <position position="446"/>
    </location>
    <ligand>
        <name>Zn(2+)</name>
        <dbReference type="ChEBI" id="CHEBI:29105"/>
        <note>catalytic</note>
    </ligand>
</feature>
<dbReference type="EC" id="3.4.14.4" evidence="11"/>
<dbReference type="Pfam" id="PF03571">
    <property type="entry name" value="Peptidase_M49"/>
    <property type="match status" value="1"/>
</dbReference>
<dbReference type="InterPro" id="IPR005317">
    <property type="entry name" value="Dipeptidyl-peptase3"/>
</dbReference>
<evidence type="ECO:0000256" key="1">
    <source>
        <dbReference type="ARBA" id="ARBA00001336"/>
    </source>
</evidence>
<comment type="subcellular location">
    <subcellularLocation>
        <location evidence="2">Cytoplasm</location>
    </subcellularLocation>
</comment>
<protein>
    <recommendedName>
        <fullName evidence="11">Dipeptidyl peptidase 3</fullName>
        <ecNumber evidence="11">3.4.14.4</ecNumber>
    </recommendedName>
    <alternativeName>
        <fullName evidence="11">Dipeptidyl aminopeptidase III</fullName>
    </alternativeName>
    <alternativeName>
        <fullName evidence="11">Dipeptidyl peptidase III</fullName>
    </alternativeName>
</protein>
<feature type="active site" evidence="12">
    <location>
        <position position="442"/>
    </location>
</feature>
<evidence type="ECO:0000256" key="12">
    <source>
        <dbReference type="PIRSR" id="PIRSR007828-1"/>
    </source>
</evidence>
<dbReference type="PIRSF" id="PIRSF007828">
    <property type="entry name" value="Dipeptidyl-peptidase_III"/>
    <property type="match status" value="1"/>
</dbReference>
<name>A0A2J5HU78_9EURO</name>
<dbReference type="GO" id="GO:0005737">
    <property type="term" value="C:cytoplasm"/>
    <property type="evidence" value="ECO:0007669"/>
    <property type="project" value="UniProtKB-SubCell"/>
</dbReference>
<evidence type="ECO:0000256" key="2">
    <source>
        <dbReference type="ARBA" id="ARBA00004496"/>
    </source>
</evidence>